<dbReference type="GO" id="GO:0005634">
    <property type="term" value="C:nucleus"/>
    <property type="evidence" value="ECO:0007669"/>
    <property type="project" value="TreeGrafter"/>
</dbReference>
<name>A0A8H7EMZ5_9FUNG</name>
<evidence type="ECO:0000256" key="2">
    <source>
        <dbReference type="SAM" id="MobiDB-lite"/>
    </source>
</evidence>
<evidence type="ECO:0000256" key="1">
    <source>
        <dbReference type="PROSITE-ProRule" id="PRU00489"/>
    </source>
</evidence>
<evidence type="ECO:0000313" key="3">
    <source>
        <dbReference type="EMBL" id="KAF7723676.1"/>
    </source>
</evidence>
<keyword evidence="3" id="KW-0489">Methyltransferase</keyword>
<dbReference type="GO" id="GO:0032259">
    <property type="term" value="P:methylation"/>
    <property type="evidence" value="ECO:0007669"/>
    <property type="project" value="UniProtKB-KW"/>
</dbReference>
<organism evidence="3 4">
    <name type="scientific">Apophysomyces ossiformis</name>
    <dbReference type="NCBI Taxonomy" id="679940"/>
    <lineage>
        <taxon>Eukaryota</taxon>
        <taxon>Fungi</taxon>
        <taxon>Fungi incertae sedis</taxon>
        <taxon>Mucoromycota</taxon>
        <taxon>Mucoromycotina</taxon>
        <taxon>Mucoromycetes</taxon>
        <taxon>Mucorales</taxon>
        <taxon>Mucorineae</taxon>
        <taxon>Mucoraceae</taxon>
        <taxon>Apophysomyces</taxon>
    </lineage>
</organism>
<gene>
    <name evidence="3" type="primary">METTL4</name>
    <name evidence="3" type="ORF">EC973_001767</name>
</gene>
<sequence>MIHIVDPERALSYPGWTLRPGEFAVLAPYFRTNESQPRRKKQKQERSVTDIQTEEHHASIREWLTHCIEEAQASWPEHKATETISLEEDPPDIDFIGLLKLAERFMTFQREPVLVEQDKDCMTMDTLDLFHVAVSNPANSCRRIQLPDDTSYILPPQASFIIGDLHTSMDALVELARSKGGFDCVVLDPPWPNKSVHRSDHYETQDIYDLFTIPLPSMLRQDQCCLVVVWVTNKPKYRRFITDKLFKAWGVKWIADWYWIKMTTAGELVMPLDSPHRKPYEQIVVGHTCGKEHAIGSHAIASVPCRRHSRKPPLQDILYPLLRPKAQCLEMFARCLLPSWTSWGNECIKFQNQKYYVREENGEHAEPVLKKEK</sequence>
<comment type="caution">
    <text evidence="3">The sequence shown here is derived from an EMBL/GenBank/DDBJ whole genome shotgun (WGS) entry which is preliminary data.</text>
</comment>
<dbReference type="InterPro" id="IPR029063">
    <property type="entry name" value="SAM-dependent_MTases_sf"/>
</dbReference>
<feature type="region of interest" description="Disordered" evidence="2">
    <location>
        <begin position="34"/>
        <end position="54"/>
    </location>
</feature>
<dbReference type="SUPFAM" id="SSF53335">
    <property type="entry name" value="S-adenosyl-L-methionine-dependent methyltransferases"/>
    <property type="match status" value="1"/>
</dbReference>
<comment type="similarity">
    <text evidence="1">Belongs to the MT-A70-like family.</text>
</comment>
<dbReference type="InterPro" id="IPR007757">
    <property type="entry name" value="MT-A70-like"/>
</dbReference>
<protein>
    <submittedName>
        <fullName evidence="3">Methyltransferase-like protein 4</fullName>
    </submittedName>
</protein>
<dbReference type="AlphaFoldDB" id="A0A8H7EMZ5"/>
<accession>A0A8H7EMZ5</accession>
<keyword evidence="4" id="KW-1185">Reference proteome</keyword>
<dbReference type="Proteomes" id="UP000605846">
    <property type="component" value="Unassembled WGS sequence"/>
</dbReference>
<feature type="compositionally biased region" description="Basic and acidic residues" evidence="2">
    <location>
        <begin position="44"/>
        <end position="54"/>
    </location>
</feature>
<reference evidence="3" key="1">
    <citation type="submission" date="2020-01" db="EMBL/GenBank/DDBJ databases">
        <title>Genome Sequencing of Three Apophysomyces-Like Fungal Strains Confirms a Novel Fungal Genus in the Mucoromycota with divergent Burkholderia-like Endosymbiotic Bacteria.</title>
        <authorList>
            <person name="Stajich J.E."/>
            <person name="Macias A.M."/>
            <person name="Carter-House D."/>
            <person name="Lovett B."/>
            <person name="Kasson L.R."/>
            <person name="Berry K."/>
            <person name="Grigoriev I."/>
            <person name="Chang Y."/>
            <person name="Spatafora J."/>
            <person name="Kasson M.T."/>
        </authorList>
    </citation>
    <scope>NUCLEOTIDE SEQUENCE</scope>
    <source>
        <strain evidence="3">NRRL A-21654</strain>
    </source>
</reference>
<dbReference type="EMBL" id="JABAYA010000143">
    <property type="protein sequence ID" value="KAF7723676.1"/>
    <property type="molecule type" value="Genomic_DNA"/>
</dbReference>
<dbReference type="Pfam" id="PF05063">
    <property type="entry name" value="MT-A70"/>
    <property type="match status" value="1"/>
</dbReference>
<dbReference type="PANTHER" id="PTHR12829">
    <property type="entry name" value="N6-ADENOSINE-METHYLTRANSFERASE"/>
    <property type="match status" value="1"/>
</dbReference>
<dbReference type="GO" id="GO:0008168">
    <property type="term" value="F:methyltransferase activity"/>
    <property type="evidence" value="ECO:0007669"/>
    <property type="project" value="UniProtKB-KW"/>
</dbReference>
<evidence type="ECO:0000313" key="4">
    <source>
        <dbReference type="Proteomes" id="UP000605846"/>
    </source>
</evidence>
<dbReference type="PROSITE" id="PS51143">
    <property type="entry name" value="MT_A70"/>
    <property type="match status" value="1"/>
</dbReference>
<proteinExistence type="inferred from homology"/>
<dbReference type="PANTHER" id="PTHR12829:SF4">
    <property type="entry name" value="N(6)-ADENINE-SPECIFIC METHYLTRANSFERASE METTL4"/>
    <property type="match status" value="1"/>
</dbReference>
<dbReference type="OrthoDB" id="61116at2759"/>
<keyword evidence="3" id="KW-0808">Transferase</keyword>